<proteinExistence type="predicted"/>
<keyword evidence="4" id="KW-1185">Reference proteome</keyword>
<evidence type="ECO:0000313" key="4">
    <source>
        <dbReference type="Proteomes" id="UP000652761"/>
    </source>
</evidence>
<dbReference type="AlphaFoldDB" id="A0A843VRW2"/>
<evidence type="ECO:0000256" key="1">
    <source>
        <dbReference type="SAM" id="MobiDB-lite"/>
    </source>
</evidence>
<dbReference type="Proteomes" id="UP000652761">
    <property type="component" value="Unassembled WGS sequence"/>
</dbReference>
<dbReference type="EMBL" id="NMUH01002349">
    <property type="protein sequence ID" value="MQL99418.1"/>
    <property type="molecule type" value="Genomic_DNA"/>
</dbReference>
<feature type="domain" description="DUF4283" evidence="2">
    <location>
        <begin position="157"/>
        <end position="238"/>
    </location>
</feature>
<dbReference type="InterPro" id="IPR040256">
    <property type="entry name" value="At4g02000-like"/>
</dbReference>
<dbReference type="OrthoDB" id="682893at2759"/>
<feature type="region of interest" description="Disordered" evidence="1">
    <location>
        <begin position="358"/>
        <end position="379"/>
    </location>
</feature>
<dbReference type="InterPro" id="IPR025558">
    <property type="entry name" value="DUF4283"/>
</dbReference>
<dbReference type="PANTHER" id="PTHR31286">
    <property type="entry name" value="GLYCINE-RICH CELL WALL STRUCTURAL PROTEIN 1.8-LIKE"/>
    <property type="match status" value="1"/>
</dbReference>
<comment type="caution">
    <text evidence="3">The sequence shown here is derived from an EMBL/GenBank/DDBJ whole genome shotgun (WGS) entry which is preliminary data.</text>
</comment>
<evidence type="ECO:0000313" key="3">
    <source>
        <dbReference type="EMBL" id="MQL99418.1"/>
    </source>
</evidence>
<dbReference type="PANTHER" id="PTHR31286:SF180">
    <property type="entry name" value="OS10G0362600 PROTEIN"/>
    <property type="match status" value="1"/>
</dbReference>
<feature type="non-terminal residue" evidence="3">
    <location>
        <position position="455"/>
    </location>
</feature>
<protein>
    <recommendedName>
        <fullName evidence="2">DUF4283 domain-containing protein</fullName>
    </recommendedName>
</protein>
<evidence type="ECO:0000259" key="2">
    <source>
        <dbReference type="Pfam" id="PF14111"/>
    </source>
</evidence>
<gene>
    <name evidence="3" type="ORF">Taro_032141</name>
</gene>
<sequence length="455" mass="50524">MQGMKLRVVLTQCFKYKAKRSSSVDTRSSSVDTRDSFQKTFWPIWDSVSTLAQVVSTLDQLPDTFWVKLGQCVDTRSGSVDTRGFPRTPSGLFWDSRLTLAQAVSTLVALPEQNTWSGSAGEGVATQGGVLEFIEPGRLHGKQFALFEGDDVNDLLESWRYALMGYCVGMKPIYSTLRAFILNFWKPKGDVELLMREGGFFLVLFNHEDDLKQVLDGFWCIRGHPLVIRRWTPELQMEKESLSSMPIWVKFPGLPLRWWTARGLSKIASLLGGPLHMDSLTATRKRLHFARVCVLVDVHAEFPSEVVIQNADGSFDTVLVEYEWKPAQQQLQSVVTPKVVQASHYSVQNRFAALEELDGTQEAGSSSHGSGPTGDPMQSECIGRAMQREVGEVAGSQQGNAASGLHGKANAQLPFTSSIHGRENISEKIGGVSRDMVLHLLPPNEDHFLKPDAIQ</sequence>
<name>A0A843VRW2_COLES</name>
<accession>A0A843VRW2</accession>
<organism evidence="3 4">
    <name type="scientific">Colocasia esculenta</name>
    <name type="common">Wild taro</name>
    <name type="synonym">Arum esculentum</name>
    <dbReference type="NCBI Taxonomy" id="4460"/>
    <lineage>
        <taxon>Eukaryota</taxon>
        <taxon>Viridiplantae</taxon>
        <taxon>Streptophyta</taxon>
        <taxon>Embryophyta</taxon>
        <taxon>Tracheophyta</taxon>
        <taxon>Spermatophyta</taxon>
        <taxon>Magnoliopsida</taxon>
        <taxon>Liliopsida</taxon>
        <taxon>Araceae</taxon>
        <taxon>Aroideae</taxon>
        <taxon>Colocasieae</taxon>
        <taxon>Colocasia</taxon>
    </lineage>
</organism>
<dbReference type="Pfam" id="PF14111">
    <property type="entry name" value="DUF4283"/>
    <property type="match status" value="1"/>
</dbReference>
<reference evidence="3" key="1">
    <citation type="submission" date="2017-07" db="EMBL/GenBank/DDBJ databases">
        <title>Taro Niue Genome Assembly and Annotation.</title>
        <authorList>
            <person name="Atibalentja N."/>
            <person name="Keating K."/>
            <person name="Fields C.J."/>
        </authorList>
    </citation>
    <scope>NUCLEOTIDE SEQUENCE</scope>
    <source>
        <strain evidence="3">Niue_2</strain>
        <tissue evidence="3">Leaf</tissue>
    </source>
</reference>